<dbReference type="SMART" id="SM01397">
    <property type="entry name" value="Ribosomal_S3Ae"/>
    <property type="match status" value="1"/>
</dbReference>
<feature type="compositionally biased region" description="Basic residues" evidence="7">
    <location>
        <begin position="1"/>
        <end position="16"/>
    </location>
</feature>
<reference evidence="8 9" key="1">
    <citation type="submission" date="2024-03" db="EMBL/GenBank/DDBJ databases">
        <title>The Acrasis kona genome and developmental transcriptomes reveal deep origins of eukaryotic multicellular pathways.</title>
        <authorList>
            <person name="Sheikh S."/>
            <person name="Fu C.-J."/>
            <person name="Brown M.W."/>
            <person name="Baldauf S.L."/>
        </authorList>
    </citation>
    <scope>NUCLEOTIDE SEQUENCE [LARGE SCALE GENOMIC DNA]</scope>
    <source>
        <strain evidence="8 9">ATCC MYA-3509</strain>
    </source>
</reference>
<name>A0AAW2YHY0_9EUKA</name>
<dbReference type="GO" id="GO:0006412">
    <property type="term" value="P:translation"/>
    <property type="evidence" value="ECO:0007669"/>
    <property type="project" value="UniProtKB-UniRule"/>
</dbReference>
<gene>
    <name evidence="8" type="ORF">AKO1_006718</name>
</gene>
<dbReference type="PANTHER" id="PTHR11830">
    <property type="entry name" value="40S RIBOSOMAL PROTEIN S3A"/>
    <property type="match status" value="1"/>
</dbReference>
<keyword evidence="2 5" id="KW-0963">Cytoplasm</keyword>
<evidence type="ECO:0000256" key="2">
    <source>
        <dbReference type="ARBA" id="ARBA00022490"/>
    </source>
</evidence>
<evidence type="ECO:0000256" key="1">
    <source>
        <dbReference type="ARBA" id="ARBA00004496"/>
    </source>
</evidence>
<proteinExistence type="inferred from homology"/>
<keyword evidence="3 5" id="KW-0689">Ribosomal protein</keyword>
<feature type="initiator methionine" description="Removed" evidence="5">
    <location>
        <position position="1"/>
    </location>
</feature>
<dbReference type="Pfam" id="PF01015">
    <property type="entry name" value="Ribosomal_S3Ae"/>
    <property type="match status" value="1"/>
</dbReference>
<evidence type="ECO:0000256" key="5">
    <source>
        <dbReference type="HAMAP-Rule" id="MF_03122"/>
    </source>
</evidence>
<dbReference type="GO" id="GO:0022627">
    <property type="term" value="C:cytosolic small ribosomal subunit"/>
    <property type="evidence" value="ECO:0007669"/>
    <property type="project" value="UniProtKB-UniRule"/>
</dbReference>
<evidence type="ECO:0000256" key="7">
    <source>
        <dbReference type="SAM" id="MobiDB-lite"/>
    </source>
</evidence>
<accession>A0AAW2YHY0</accession>
<keyword evidence="4 5" id="KW-0687">Ribonucleoprotein</keyword>
<comment type="caution">
    <text evidence="8">The sequence shown here is derived from an EMBL/GenBank/DDBJ whole genome shotgun (WGS) entry which is preliminary data.</text>
</comment>
<evidence type="ECO:0000313" key="9">
    <source>
        <dbReference type="Proteomes" id="UP001431209"/>
    </source>
</evidence>
<sequence length="237" mass="26792">MTAGKSKRVPKGKKSKKQTDPFAKKEWYDVKAPAPFKVDQVCKTVVNRTAGTRIASEQLKNRVYEVSVADLMNDATQIHQVVKLRIEDVKGKSAYTTFHGLRFTTDKLRSLIKKWYTLINATVDVRTSDGFTLRMFAVGITKRRALQVRSTSYAYHSQILRMVARMKDTMQKAAASNDIKELVNKLIFNGIGKDIEKACQPIYPLQNVFIAKVKVLKAPKTDIGKLAELHPSYNQAQ</sequence>
<comment type="subcellular location">
    <subcellularLocation>
        <location evidence="1 5">Cytoplasm</location>
    </subcellularLocation>
</comment>
<protein>
    <recommendedName>
        <fullName evidence="5">Small ribosomal subunit protein eS1</fullName>
    </recommendedName>
</protein>
<dbReference type="HAMAP" id="MF_03122">
    <property type="entry name" value="Ribosomal_eS1_euk"/>
    <property type="match status" value="1"/>
</dbReference>
<comment type="similarity">
    <text evidence="5 6">Belongs to the eukaryotic ribosomal protein eS1 family.</text>
</comment>
<dbReference type="Proteomes" id="UP001431209">
    <property type="component" value="Unassembled WGS sequence"/>
</dbReference>
<keyword evidence="9" id="KW-1185">Reference proteome</keyword>
<dbReference type="GO" id="GO:0003735">
    <property type="term" value="F:structural constituent of ribosome"/>
    <property type="evidence" value="ECO:0007669"/>
    <property type="project" value="UniProtKB-UniRule"/>
</dbReference>
<dbReference type="AlphaFoldDB" id="A0AAW2YHY0"/>
<dbReference type="InterPro" id="IPR018281">
    <property type="entry name" value="Ribosomal_eS1_CS"/>
</dbReference>
<evidence type="ECO:0000256" key="4">
    <source>
        <dbReference type="ARBA" id="ARBA00023274"/>
    </source>
</evidence>
<dbReference type="PROSITE" id="PS01191">
    <property type="entry name" value="RIBOSOMAL_S3AE"/>
    <property type="match status" value="1"/>
</dbReference>
<feature type="region of interest" description="Disordered" evidence="7">
    <location>
        <begin position="1"/>
        <end position="21"/>
    </location>
</feature>
<evidence type="ECO:0000313" key="8">
    <source>
        <dbReference type="EMBL" id="KAL0476792.1"/>
    </source>
</evidence>
<organism evidence="8 9">
    <name type="scientific">Acrasis kona</name>
    <dbReference type="NCBI Taxonomy" id="1008807"/>
    <lineage>
        <taxon>Eukaryota</taxon>
        <taxon>Discoba</taxon>
        <taxon>Heterolobosea</taxon>
        <taxon>Tetramitia</taxon>
        <taxon>Eutetramitia</taxon>
        <taxon>Acrasidae</taxon>
        <taxon>Acrasis</taxon>
    </lineage>
</organism>
<dbReference type="InterPro" id="IPR001593">
    <property type="entry name" value="Ribosomal_eS1"/>
</dbReference>
<comment type="subunit">
    <text evidence="5">Component of the small ribosomal subunit. Mature ribosomes consist of a small (40S) and a large (60S) subunit. The 40S subunit contains about 33 different proteins and 1 molecule of RNA (18S). The 60S subunit contains about 49 different proteins and 3 molecules of RNA (25S, 5.8S and 5S).</text>
</comment>
<dbReference type="EMBL" id="JAOPGA020000094">
    <property type="protein sequence ID" value="KAL0476792.1"/>
    <property type="molecule type" value="Genomic_DNA"/>
</dbReference>
<dbReference type="InterPro" id="IPR027500">
    <property type="entry name" value="Ribosomal_eS1_euk"/>
</dbReference>
<evidence type="ECO:0000256" key="3">
    <source>
        <dbReference type="ARBA" id="ARBA00022980"/>
    </source>
</evidence>
<evidence type="ECO:0000256" key="6">
    <source>
        <dbReference type="RuleBase" id="RU000668"/>
    </source>
</evidence>